<protein>
    <submittedName>
        <fullName evidence="2">Uncharacterized protein</fullName>
    </submittedName>
</protein>
<feature type="compositionally biased region" description="Low complexity" evidence="1">
    <location>
        <begin position="374"/>
        <end position="393"/>
    </location>
</feature>
<feature type="compositionally biased region" description="Basic residues" evidence="1">
    <location>
        <begin position="270"/>
        <end position="317"/>
    </location>
</feature>
<feature type="region of interest" description="Disordered" evidence="1">
    <location>
        <begin position="708"/>
        <end position="731"/>
    </location>
</feature>
<dbReference type="AlphaFoldDB" id="A0A9P0JNY4"/>
<dbReference type="Proteomes" id="UP001152888">
    <property type="component" value="Unassembled WGS sequence"/>
</dbReference>
<gene>
    <name evidence="2" type="ORF">ACAOBT_LOCUS1905</name>
</gene>
<sequence length="850" mass="95755">MEADNSDNADQKHNGPKADQEKNEDKSSMKISSSDWNILKLSSPKGKEKGTNQEATDDDDIPGDFFDDFLKDDFMAGLDVVDEDEEVDETTAAEEIDKDTEAQKSVKSRPGVKARIAKRPTNERVQNLANKDKASVSKNNQGKESKSQVRTSDHKSSVSSCKKVETEDKKSKKAGSDDKKSRKTETEDKKKDESYVSDSRRDPKKTKRDIERDKERCEKDKEKKLITEKLSLVETGLVPPGMEMEIDVDEIKRQRNEIEQMKEELDKLQRPKSRSPRRRSPRRRSSSRGRNSPKRKRSTERRSPRRSPKRSPRRKRSPAQEMNSPMRRALINEIARAEQISLSPIREKRDDRRSSPRRGSSRDRRSPLRKTSPRGRGSPFYRRSSRSSSPPYRGGRRYSPVRRRSPSRERDRRRRRSRTRSPKRPRKEKSFLQEIVEKLNETGRPQMPMQVQGPPHGGPMYPPMGPQALIAPQPMPHLQVLPAPQQVPHPMQPAPMMQAFMPSGPVIAPGPVPSPVPPPASVGPTFLPQPMQKYDQNFFIGDASLQMPIMPQISPNSGSKQSLSGSGKNHKNAGAAKVALDSKDEVSKLFQDKKISLSQFLAISAKPEASSSNPDELREKIKVITRCQEAIKFLNKAEKKFSGRLYVHKTQPPSLAKTISPLKRIAQVKIPFTELPSKAENVSAFSGRIERLIQHLGLQSEVIEIEDKEDKKTSLPAPPPPSISASTVQSRPGVVGCPDCAQRKKILYRSTGTQYSDDHMSYSISTQVSEDDLRTNRIPKNQSLASLTPAQLLAKSQFGGSSKMDKDEFDIFPQKHDGYLRGPGSGGRSREGYGGGVGRNNFESDYRYRF</sequence>
<proteinExistence type="predicted"/>
<feature type="compositionally biased region" description="Basic and acidic residues" evidence="1">
    <location>
        <begin position="345"/>
        <end position="366"/>
    </location>
</feature>
<comment type="caution">
    <text evidence="2">The sequence shown here is derived from an EMBL/GenBank/DDBJ whole genome shotgun (WGS) entry which is preliminary data.</text>
</comment>
<feature type="compositionally biased region" description="Basic and acidic residues" evidence="1">
    <location>
        <begin position="249"/>
        <end position="269"/>
    </location>
</feature>
<dbReference type="OrthoDB" id="419694at2759"/>
<feature type="compositionally biased region" description="Basic residues" evidence="1">
    <location>
        <begin position="106"/>
        <end position="118"/>
    </location>
</feature>
<feature type="compositionally biased region" description="Acidic residues" evidence="1">
    <location>
        <begin position="80"/>
        <end position="98"/>
    </location>
</feature>
<organism evidence="2 3">
    <name type="scientific">Acanthoscelides obtectus</name>
    <name type="common">Bean weevil</name>
    <name type="synonym">Bruchus obtectus</name>
    <dbReference type="NCBI Taxonomy" id="200917"/>
    <lineage>
        <taxon>Eukaryota</taxon>
        <taxon>Metazoa</taxon>
        <taxon>Ecdysozoa</taxon>
        <taxon>Arthropoda</taxon>
        <taxon>Hexapoda</taxon>
        <taxon>Insecta</taxon>
        <taxon>Pterygota</taxon>
        <taxon>Neoptera</taxon>
        <taxon>Endopterygota</taxon>
        <taxon>Coleoptera</taxon>
        <taxon>Polyphaga</taxon>
        <taxon>Cucujiformia</taxon>
        <taxon>Chrysomeloidea</taxon>
        <taxon>Chrysomelidae</taxon>
        <taxon>Bruchinae</taxon>
        <taxon>Bruchini</taxon>
        <taxon>Acanthoscelides</taxon>
    </lineage>
</organism>
<feature type="region of interest" description="Disordered" evidence="1">
    <location>
        <begin position="80"/>
        <end position="431"/>
    </location>
</feature>
<feature type="compositionally biased region" description="Acidic residues" evidence="1">
    <location>
        <begin position="55"/>
        <end position="64"/>
    </location>
</feature>
<feature type="compositionally biased region" description="Basic and acidic residues" evidence="1">
    <location>
        <begin position="9"/>
        <end position="28"/>
    </location>
</feature>
<feature type="compositionally biased region" description="Gly residues" evidence="1">
    <location>
        <begin position="821"/>
        <end position="838"/>
    </location>
</feature>
<keyword evidence="3" id="KW-1185">Reference proteome</keyword>
<reference evidence="2" key="1">
    <citation type="submission" date="2022-03" db="EMBL/GenBank/DDBJ databases">
        <authorList>
            <person name="Sayadi A."/>
        </authorList>
    </citation>
    <scope>NUCLEOTIDE SEQUENCE</scope>
</reference>
<feature type="compositionally biased region" description="Basic and acidic residues" evidence="1">
    <location>
        <begin position="130"/>
        <end position="201"/>
    </location>
</feature>
<feature type="compositionally biased region" description="Basic residues" evidence="1">
    <location>
        <begin position="394"/>
        <end position="427"/>
    </location>
</feature>
<feature type="compositionally biased region" description="Basic and acidic residues" evidence="1">
    <location>
        <begin position="208"/>
        <end position="227"/>
    </location>
</feature>
<evidence type="ECO:0000313" key="3">
    <source>
        <dbReference type="Proteomes" id="UP001152888"/>
    </source>
</evidence>
<name>A0A9P0JNY4_ACAOB</name>
<feature type="region of interest" description="Disordered" evidence="1">
    <location>
        <begin position="1"/>
        <end position="64"/>
    </location>
</feature>
<feature type="region of interest" description="Disordered" evidence="1">
    <location>
        <begin position="816"/>
        <end position="850"/>
    </location>
</feature>
<accession>A0A9P0JNY4</accession>
<evidence type="ECO:0000313" key="2">
    <source>
        <dbReference type="EMBL" id="CAH1957127.1"/>
    </source>
</evidence>
<evidence type="ECO:0000256" key="1">
    <source>
        <dbReference type="SAM" id="MobiDB-lite"/>
    </source>
</evidence>
<dbReference type="EMBL" id="CAKOFQ010006669">
    <property type="protein sequence ID" value="CAH1957127.1"/>
    <property type="molecule type" value="Genomic_DNA"/>
</dbReference>